<feature type="transmembrane region" description="Helical" evidence="1">
    <location>
        <begin position="6"/>
        <end position="24"/>
    </location>
</feature>
<organism evidence="3 4">
    <name type="scientific">Euzebyella saccharophila</name>
    <dbReference type="NCBI Taxonomy" id="679664"/>
    <lineage>
        <taxon>Bacteria</taxon>
        <taxon>Pseudomonadati</taxon>
        <taxon>Bacteroidota</taxon>
        <taxon>Flavobacteriia</taxon>
        <taxon>Flavobacteriales</taxon>
        <taxon>Flavobacteriaceae</taxon>
        <taxon>Euzebyella</taxon>
    </lineage>
</organism>
<dbReference type="Gene3D" id="1.10.3730.20">
    <property type="match status" value="1"/>
</dbReference>
<evidence type="ECO:0000313" key="3">
    <source>
        <dbReference type="EMBL" id="MFC4097017.1"/>
    </source>
</evidence>
<feature type="transmembrane region" description="Helical" evidence="1">
    <location>
        <begin position="93"/>
        <end position="110"/>
    </location>
</feature>
<feature type="transmembrane region" description="Helical" evidence="1">
    <location>
        <begin position="31"/>
        <end position="49"/>
    </location>
</feature>
<dbReference type="SUPFAM" id="SSF103481">
    <property type="entry name" value="Multidrug resistance efflux transporter EmrE"/>
    <property type="match status" value="2"/>
</dbReference>
<keyword evidence="4" id="KW-1185">Reference proteome</keyword>
<feature type="domain" description="EamA" evidence="2">
    <location>
        <begin position="2"/>
        <end position="133"/>
    </location>
</feature>
<feature type="transmembrane region" description="Helical" evidence="1">
    <location>
        <begin position="116"/>
        <end position="133"/>
    </location>
</feature>
<name>A0ABV8JRU0_9FLAO</name>
<feature type="transmembrane region" description="Helical" evidence="1">
    <location>
        <begin position="271"/>
        <end position="288"/>
    </location>
</feature>
<reference evidence="4" key="1">
    <citation type="journal article" date="2019" name="Int. J. Syst. Evol. Microbiol.">
        <title>The Global Catalogue of Microorganisms (GCM) 10K type strain sequencing project: providing services to taxonomists for standard genome sequencing and annotation.</title>
        <authorList>
            <consortium name="The Broad Institute Genomics Platform"/>
            <consortium name="The Broad Institute Genome Sequencing Center for Infectious Disease"/>
            <person name="Wu L."/>
            <person name="Ma J."/>
        </authorList>
    </citation>
    <scope>NUCLEOTIDE SEQUENCE [LARGE SCALE GENOMIC DNA]</scope>
    <source>
        <strain evidence="4">CECT 7477</strain>
    </source>
</reference>
<evidence type="ECO:0000259" key="2">
    <source>
        <dbReference type="Pfam" id="PF00892"/>
    </source>
</evidence>
<accession>A0ABV8JRU0</accession>
<feature type="domain" description="EamA" evidence="2">
    <location>
        <begin position="163"/>
        <end position="287"/>
    </location>
</feature>
<evidence type="ECO:0000313" key="4">
    <source>
        <dbReference type="Proteomes" id="UP001595814"/>
    </source>
</evidence>
<feature type="transmembrane region" description="Helical" evidence="1">
    <location>
        <begin position="243"/>
        <end position="264"/>
    </location>
</feature>
<proteinExistence type="predicted"/>
<comment type="caution">
    <text evidence="3">The sequence shown here is derived from an EMBL/GenBank/DDBJ whole genome shotgun (WGS) entry which is preliminary data.</text>
</comment>
<feature type="transmembrane region" description="Helical" evidence="1">
    <location>
        <begin position="145"/>
        <end position="167"/>
    </location>
</feature>
<dbReference type="EMBL" id="JBHSAW010000010">
    <property type="protein sequence ID" value="MFC4097017.1"/>
    <property type="molecule type" value="Genomic_DNA"/>
</dbReference>
<gene>
    <name evidence="3" type="ORF">ACFOUT_14100</name>
</gene>
<keyword evidence="1" id="KW-0472">Membrane</keyword>
<keyword evidence="1" id="KW-1133">Transmembrane helix</keyword>
<dbReference type="Proteomes" id="UP001595814">
    <property type="component" value="Unassembled WGS sequence"/>
</dbReference>
<dbReference type="InterPro" id="IPR000620">
    <property type="entry name" value="EamA_dom"/>
</dbReference>
<dbReference type="RefSeq" id="WP_192461738.1">
    <property type="nucleotide sequence ID" value="NZ_JACYFJ010000002.1"/>
</dbReference>
<dbReference type="Pfam" id="PF00892">
    <property type="entry name" value="EamA"/>
    <property type="match status" value="2"/>
</dbReference>
<feature type="transmembrane region" description="Helical" evidence="1">
    <location>
        <begin position="61"/>
        <end position="81"/>
    </location>
</feature>
<keyword evidence="1" id="KW-0812">Transmembrane</keyword>
<feature type="transmembrane region" description="Helical" evidence="1">
    <location>
        <begin position="179"/>
        <end position="198"/>
    </location>
</feature>
<protein>
    <submittedName>
        <fullName evidence="3">EamA family transporter</fullName>
    </submittedName>
</protein>
<evidence type="ECO:0000256" key="1">
    <source>
        <dbReference type="SAM" id="Phobius"/>
    </source>
</evidence>
<feature type="transmembrane region" description="Helical" evidence="1">
    <location>
        <begin position="210"/>
        <end position="231"/>
    </location>
</feature>
<dbReference type="InterPro" id="IPR037185">
    <property type="entry name" value="EmrE-like"/>
</dbReference>
<sequence>MLYLLFSILCASLIFVVFKLFETFGINTLQAIIFNYAVACTCGIIFYKGDITLDQLPGKPWFLGTLALGVLFIAIFNLMAATTQKMGVSVTSVATKMSLVVPVVFGVLMYNEVLGTLKVVGILIALLAVYYTSAKENSIEKVQKISWLFPLGVFLGSGIIDTSLKFIQERMVHENDFPIFSATVFGAAAFIGFIITLVKKIKRQPFQFSVKNIIAGVALGTLNYFSIYFLLKALKSNGLNSASIFTINNVAIVLFSTLLGILLFKERLSAKNWLGVALAVVSILLVALF</sequence>